<name>A0ACC0VQY1_9STRA</name>
<organism evidence="1 2">
    <name type="scientific">Peronosclerospora sorghi</name>
    <dbReference type="NCBI Taxonomy" id="230839"/>
    <lineage>
        <taxon>Eukaryota</taxon>
        <taxon>Sar</taxon>
        <taxon>Stramenopiles</taxon>
        <taxon>Oomycota</taxon>
        <taxon>Peronosporomycetes</taxon>
        <taxon>Peronosporales</taxon>
        <taxon>Peronosporaceae</taxon>
        <taxon>Peronosclerospora</taxon>
    </lineage>
</organism>
<dbReference type="EMBL" id="CM047587">
    <property type="protein sequence ID" value="KAI9907881.1"/>
    <property type="molecule type" value="Genomic_DNA"/>
</dbReference>
<sequence length="107" mass="11416">MDVITPLIGGDASATCTAGNTARYVLPCVHICAFAIRLQQDVESVNPSARHSQCPIHTSYIGSNSGFYSSALRISIASKDDDPMSWAWASLANLSSNAFIARALQIK</sequence>
<evidence type="ECO:0000313" key="2">
    <source>
        <dbReference type="Proteomes" id="UP001163321"/>
    </source>
</evidence>
<comment type="caution">
    <text evidence="1">The sequence shown here is derived from an EMBL/GenBank/DDBJ whole genome shotgun (WGS) entry which is preliminary data.</text>
</comment>
<gene>
    <name evidence="1" type="ORF">PsorP6_004823</name>
</gene>
<proteinExistence type="predicted"/>
<evidence type="ECO:0000313" key="1">
    <source>
        <dbReference type="EMBL" id="KAI9907881.1"/>
    </source>
</evidence>
<accession>A0ACC0VQY1</accession>
<reference evidence="1 2" key="1">
    <citation type="journal article" date="2022" name="bioRxiv">
        <title>The genome of the oomycete Peronosclerospora sorghi, a cosmopolitan pathogen of maize and sorghum, is inflated with dispersed pseudogenes.</title>
        <authorList>
            <person name="Fletcher K."/>
            <person name="Martin F."/>
            <person name="Isakeit T."/>
            <person name="Cavanaugh K."/>
            <person name="Magill C."/>
            <person name="Michelmore R."/>
        </authorList>
    </citation>
    <scope>NUCLEOTIDE SEQUENCE [LARGE SCALE GENOMIC DNA]</scope>
    <source>
        <strain evidence="1">P6</strain>
    </source>
</reference>
<protein>
    <submittedName>
        <fullName evidence="1">Uncharacterized protein</fullName>
    </submittedName>
</protein>
<dbReference type="Proteomes" id="UP001163321">
    <property type="component" value="Chromosome 8"/>
</dbReference>
<keyword evidence="2" id="KW-1185">Reference proteome</keyword>